<sequence>MALLALGLAAQLVAVPPQQPSPQQKVDLSARWEPPVLHTTAFLTGLRYIEAYLYPHPFAEGNFEHIFERYRDTYTHWPIFDSDKPAFEWDGDSWRINVIGHGLMGSELYTRARICHFGWAGSLAFAIGSTVAWEYVFEGNGVRPSLWDLTYTPLSGLLLGEARYLIYRTAQSLDSPTARNILSAIADPFGEMERHWLGSPC</sequence>
<name>A0ABZ2K1X6_9BACT</name>
<dbReference type="InterPro" id="IPR025079">
    <property type="entry name" value="DUF3943"/>
</dbReference>
<feature type="domain" description="DUF3943" evidence="1">
    <location>
        <begin position="87"/>
        <end position="188"/>
    </location>
</feature>
<evidence type="ECO:0000259" key="1">
    <source>
        <dbReference type="Pfam" id="PF13084"/>
    </source>
</evidence>
<proteinExistence type="predicted"/>
<dbReference type="Proteomes" id="UP001379533">
    <property type="component" value="Chromosome"/>
</dbReference>
<dbReference type="EMBL" id="CP089982">
    <property type="protein sequence ID" value="WXA92715.1"/>
    <property type="molecule type" value="Genomic_DNA"/>
</dbReference>
<keyword evidence="3" id="KW-1185">Reference proteome</keyword>
<accession>A0ABZ2K1X6</accession>
<protein>
    <submittedName>
        <fullName evidence="2">DUF3943 domain-containing protein</fullName>
    </submittedName>
</protein>
<dbReference type="Pfam" id="PF13084">
    <property type="entry name" value="DUF3943"/>
    <property type="match status" value="1"/>
</dbReference>
<evidence type="ECO:0000313" key="2">
    <source>
        <dbReference type="EMBL" id="WXA92715.1"/>
    </source>
</evidence>
<gene>
    <name evidence="2" type="ORF">LZC95_40490</name>
</gene>
<dbReference type="RefSeq" id="WP_394843317.1">
    <property type="nucleotide sequence ID" value="NZ_CP089982.1"/>
</dbReference>
<organism evidence="2 3">
    <name type="scientific">Pendulispora brunnea</name>
    <dbReference type="NCBI Taxonomy" id="2905690"/>
    <lineage>
        <taxon>Bacteria</taxon>
        <taxon>Pseudomonadati</taxon>
        <taxon>Myxococcota</taxon>
        <taxon>Myxococcia</taxon>
        <taxon>Myxococcales</taxon>
        <taxon>Sorangiineae</taxon>
        <taxon>Pendulisporaceae</taxon>
        <taxon>Pendulispora</taxon>
    </lineage>
</organism>
<reference evidence="2 3" key="1">
    <citation type="submission" date="2021-12" db="EMBL/GenBank/DDBJ databases">
        <title>Discovery of the Pendulisporaceae a myxobacterial family with distinct sporulation behavior and unique specialized metabolism.</title>
        <authorList>
            <person name="Garcia R."/>
            <person name="Popoff A."/>
            <person name="Bader C.D."/>
            <person name="Loehr J."/>
            <person name="Walesch S."/>
            <person name="Walt C."/>
            <person name="Boldt J."/>
            <person name="Bunk B."/>
            <person name="Haeckl F.J.F.P.J."/>
            <person name="Gunesch A.P."/>
            <person name="Birkelbach J."/>
            <person name="Nuebel U."/>
            <person name="Pietschmann T."/>
            <person name="Bach T."/>
            <person name="Mueller R."/>
        </authorList>
    </citation>
    <scope>NUCLEOTIDE SEQUENCE [LARGE SCALE GENOMIC DNA]</scope>
    <source>
        <strain evidence="2 3">MSr12523</strain>
    </source>
</reference>
<evidence type="ECO:0000313" key="3">
    <source>
        <dbReference type="Proteomes" id="UP001379533"/>
    </source>
</evidence>